<sequence length="283" mass="32867">MIDLQDIITTKRELLSRATYSRNPINYSAGMAEDQKDRYIQYLAEQNQDLRLTSDAMKLVLEDFMAQMKDLKDQVSSMESKHVDLENRLSEEHKLRKSAERKIKSLQEKLDYAHQERFGDRRQKIKSKAKPGDSDRRKEKDDYDGTDDTLRTDSVGHVPSQELKEPSGKERDLSNRPDGYKTMGVAGEATEHPSDLTKVPGRLIERRMVRVFSFRTFLTEECFEMVHYAEPGKKPRWDYFPSEGHPEVVTNIEGTKASPEFLQAIAYEVYVKNVTFGLLHQWL</sequence>
<name>A0AAP2IDT0_PHOVU</name>
<evidence type="ECO:0000313" key="3">
    <source>
        <dbReference type="Proteomes" id="UP000758576"/>
    </source>
</evidence>
<accession>A0AAP2IDT0</accession>
<gene>
    <name evidence="2" type="ORF">KSX14_01985</name>
</gene>
<evidence type="ECO:0000256" key="1">
    <source>
        <dbReference type="SAM" id="MobiDB-lite"/>
    </source>
</evidence>
<dbReference type="EMBL" id="JAHOGA010000002">
    <property type="protein sequence ID" value="MBV3487425.1"/>
    <property type="molecule type" value="Genomic_DNA"/>
</dbReference>
<feature type="non-terminal residue" evidence="2">
    <location>
        <position position="283"/>
    </location>
</feature>
<comment type="caution">
    <text evidence="2">The sequence shown here is derived from an EMBL/GenBank/DDBJ whole genome shotgun (WGS) entry which is preliminary data.</text>
</comment>
<reference evidence="2" key="1">
    <citation type="submission" date="2021-06" db="EMBL/GenBank/DDBJ databases">
        <title>Collection of gut derived symbiotic bacterial strains cultured from healthy donors.</title>
        <authorList>
            <person name="Lin H."/>
            <person name="Littmann E."/>
            <person name="Pamer E.G."/>
        </authorList>
    </citation>
    <scope>NUCLEOTIDE SEQUENCE</scope>
    <source>
        <strain evidence="2">MSK.19.85</strain>
    </source>
</reference>
<proteinExistence type="predicted"/>
<dbReference type="AlphaFoldDB" id="A0AAP2IDT0"/>
<feature type="region of interest" description="Disordered" evidence="1">
    <location>
        <begin position="114"/>
        <end position="195"/>
    </location>
</feature>
<dbReference type="Proteomes" id="UP000758576">
    <property type="component" value="Unassembled WGS sequence"/>
</dbReference>
<feature type="compositionally biased region" description="Basic and acidic residues" evidence="1">
    <location>
        <begin position="130"/>
        <end position="151"/>
    </location>
</feature>
<protein>
    <submittedName>
        <fullName evidence="2">IS66 family transposase</fullName>
    </submittedName>
</protein>
<feature type="compositionally biased region" description="Basic and acidic residues" evidence="1">
    <location>
        <begin position="162"/>
        <end position="179"/>
    </location>
</feature>
<evidence type="ECO:0000313" key="2">
    <source>
        <dbReference type="EMBL" id="MBV3487425.1"/>
    </source>
</evidence>
<organism evidence="2 3">
    <name type="scientific">Phocaeicola vulgatus</name>
    <name type="common">Bacteroides vulgatus</name>
    <dbReference type="NCBI Taxonomy" id="821"/>
    <lineage>
        <taxon>Bacteria</taxon>
        <taxon>Pseudomonadati</taxon>
        <taxon>Bacteroidota</taxon>
        <taxon>Bacteroidia</taxon>
        <taxon>Bacteroidales</taxon>
        <taxon>Bacteroidaceae</taxon>
        <taxon>Phocaeicola</taxon>
    </lineage>
</organism>